<sequence length="344" mass="38913">MKIKRRFNKKIFYFWVVLIGLVLSINILDKKRVELEAFKEVFNNDKTYVYPMGRVVGIKADTDGALVLGYEENDVEYIGGIKKGDNIVKINNITVRNADDIEEVINDLKLDEVKVTFERDGKYKSENIKTKKENGKYRLGLWARDKISGIGTITFYDPSEEKFSGIGHAITDVDTNKLLKIKQGKIYEPVSIEIIKGTASKTGQIKGDFNNQEPIGEFSNNTPFGISGELTLKKDQEMQLIEVGDPKDVKIGDAIIIFEDENKNLKTYDIKIERIVDSEKNDRDMVISVVDDELISYTGGVVRGMSGVPIIQNNKIIGAITHVFRDNPKKGYGIFINEMLKLDK</sequence>
<dbReference type="EMBL" id="NOJY02000005">
    <property type="protein sequence ID" value="RDY28739.1"/>
    <property type="molecule type" value="Genomic_DNA"/>
</dbReference>
<dbReference type="InterPro" id="IPR008763">
    <property type="entry name" value="Peptidase_S55"/>
</dbReference>
<feature type="domain" description="Peptidase S55" evidence="2">
    <location>
        <begin position="121"/>
        <end position="344"/>
    </location>
</feature>
<dbReference type="SUPFAM" id="SSF50494">
    <property type="entry name" value="Trypsin-like serine proteases"/>
    <property type="match status" value="1"/>
</dbReference>
<dbReference type="Pfam" id="PF05580">
    <property type="entry name" value="Peptidase_S55"/>
    <property type="match status" value="1"/>
</dbReference>
<feature type="transmembrane region" description="Helical" evidence="1">
    <location>
        <begin position="12"/>
        <end position="28"/>
    </location>
</feature>
<dbReference type="AlphaFoldDB" id="A0A371J7K7"/>
<dbReference type="RefSeq" id="WP_094366556.1">
    <property type="nucleotide sequence ID" value="NZ_NOJY02000005.1"/>
</dbReference>
<protein>
    <submittedName>
        <fullName evidence="3">Peptidase S55</fullName>
    </submittedName>
</protein>
<evidence type="ECO:0000313" key="3">
    <source>
        <dbReference type="EMBL" id="RDY28739.1"/>
    </source>
</evidence>
<dbReference type="InterPro" id="IPR036034">
    <property type="entry name" value="PDZ_sf"/>
</dbReference>
<dbReference type="Proteomes" id="UP000215694">
    <property type="component" value="Unassembled WGS sequence"/>
</dbReference>
<organism evidence="3 4">
    <name type="scientific">Romboutsia weinsteinii</name>
    <dbReference type="NCBI Taxonomy" id="2020949"/>
    <lineage>
        <taxon>Bacteria</taxon>
        <taxon>Bacillati</taxon>
        <taxon>Bacillota</taxon>
        <taxon>Clostridia</taxon>
        <taxon>Peptostreptococcales</taxon>
        <taxon>Peptostreptococcaceae</taxon>
        <taxon>Romboutsia</taxon>
    </lineage>
</organism>
<dbReference type="Gene3D" id="2.30.42.10">
    <property type="match status" value="1"/>
</dbReference>
<name>A0A371J7K7_9FIRM</name>
<keyword evidence="1" id="KW-0472">Membrane</keyword>
<keyword evidence="1" id="KW-0812">Transmembrane</keyword>
<keyword evidence="1" id="KW-1133">Transmembrane helix</keyword>
<evidence type="ECO:0000259" key="2">
    <source>
        <dbReference type="PROSITE" id="PS51494"/>
    </source>
</evidence>
<dbReference type="OrthoDB" id="9765242at2"/>
<keyword evidence="4" id="KW-1185">Reference proteome</keyword>
<dbReference type="SUPFAM" id="SSF50156">
    <property type="entry name" value="PDZ domain-like"/>
    <property type="match status" value="1"/>
</dbReference>
<comment type="caution">
    <text evidence="3">The sequence shown here is derived from an EMBL/GenBank/DDBJ whole genome shotgun (WGS) entry which is preliminary data.</text>
</comment>
<evidence type="ECO:0000313" key="4">
    <source>
        <dbReference type="Proteomes" id="UP000215694"/>
    </source>
</evidence>
<dbReference type="InterPro" id="IPR009003">
    <property type="entry name" value="Peptidase_S1_PA"/>
</dbReference>
<dbReference type="PROSITE" id="PS51494">
    <property type="entry name" value="SPOIVB"/>
    <property type="match status" value="1"/>
</dbReference>
<gene>
    <name evidence="3" type="ORF">CHL78_004175</name>
</gene>
<evidence type="ECO:0000256" key="1">
    <source>
        <dbReference type="SAM" id="Phobius"/>
    </source>
</evidence>
<reference evidence="3 4" key="1">
    <citation type="journal article" date="2017" name="Genome Announc.">
        <title>Draft Genome Sequence of Romboutsia weinsteinii sp. nov. Strain CCRI-19649(T) Isolated from Surface Water.</title>
        <authorList>
            <person name="Maheux A.F."/>
            <person name="Boudreau D.K."/>
            <person name="Berube E."/>
            <person name="Boissinot M."/>
            <person name="Cantin P."/>
            <person name="Raymond F."/>
            <person name="Corbeil J."/>
            <person name="Omar R.F."/>
            <person name="Bergeron M.G."/>
        </authorList>
    </citation>
    <scope>NUCLEOTIDE SEQUENCE [LARGE SCALE GENOMIC DNA]</scope>
    <source>
        <strain evidence="3 4">CCRI-19649</strain>
    </source>
</reference>
<accession>A0A371J7K7</accession>
<proteinExistence type="predicted"/>